<keyword evidence="1" id="KW-1277">Toxin-antitoxin system</keyword>
<evidence type="ECO:0000313" key="3">
    <source>
        <dbReference type="Proteomes" id="UP001280156"/>
    </source>
</evidence>
<proteinExistence type="predicted"/>
<dbReference type="Pfam" id="PF08681">
    <property type="entry name" value="TacA1"/>
    <property type="match status" value="1"/>
</dbReference>
<gene>
    <name evidence="2" type="ORF">RFM52_04365</name>
</gene>
<comment type="caution">
    <text evidence="2">The sequence shown here is derived from an EMBL/GenBank/DDBJ whole genome shotgun (WGS) entry which is preliminary data.</text>
</comment>
<evidence type="ECO:0000256" key="1">
    <source>
        <dbReference type="ARBA" id="ARBA00022649"/>
    </source>
</evidence>
<dbReference type="EMBL" id="JAVIIV010000002">
    <property type="protein sequence ID" value="MDX8484416.1"/>
    <property type="molecule type" value="Genomic_DNA"/>
</dbReference>
<accession>A0ABU4YCI7</accession>
<organism evidence="2 3">
    <name type="scientific">Mesorhizobium humile</name>
    <dbReference type="NCBI Taxonomy" id="3072313"/>
    <lineage>
        <taxon>Bacteria</taxon>
        <taxon>Pseudomonadati</taxon>
        <taxon>Pseudomonadota</taxon>
        <taxon>Alphaproteobacteria</taxon>
        <taxon>Hyphomicrobiales</taxon>
        <taxon>Phyllobacteriaceae</taxon>
        <taxon>Mesorhizobium</taxon>
    </lineage>
</organism>
<keyword evidence="3" id="KW-1185">Reference proteome</keyword>
<protein>
    <submittedName>
        <fullName evidence="2">DUF1778 domain-containing protein</fullName>
    </submittedName>
</protein>
<name>A0ABU4YCI7_9HYPH</name>
<dbReference type="InterPro" id="IPR014795">
    <property type="entry name" value="TacA_1-like"/>
</dbReference>
<sequence>MVTSTAPSADTPPDRRSFPLDTEKWEAFLAALDAPARDLPRLKRLLSEPSVFSDRDTA</sequence>
<dbReference type="RefSeq" id="WP_320295305.1">
    <property type="nucleotide sequence ID" value="NZ_JAVIIU010000004.1"/>
</dbReference>
<dbReference type="Proteomes" id="UP001280156">
    <property type="component" value="Unassembled WGS sequence"/>
</dbReference>
<evidence type="ECO:0000313" key="2">
    <source>
        <dbReference type="EMBL" id="MDX8484416.1"/>
    </source>
</evidence>
<reference evidence="2 3" key="1">
    <citation type="submission" date="2023-08" db="EMBL/GenBank/DDBJ databases">
        <title>Implementing the SeqCode for naming new Mesorhizobium species isolated from Vachellia karroo root nodules.</title>
        <authorList>
            <person name="Van Lill M."/>
        </authorList>
    </citation>
    <scope>NUCLEOTIDE SEQUENCE [LARGE SCALE GENOMIC DNA]</scope>
    <source>
        <strain evidence="2 3">VK2B</strain>
    </source>
</reference>